<evidence type="ECO:0008006" key="4">
    <source>
        <dbReference type="Google" id="ProtNLM"/>
    </source>
</evidence>
<accession>A0A2S0MDS5</accession>
<dbReference type="EMBL" id="CP027666">
    <property type="protein sequence ID" value="AVO33883.1"/>
    <property type="molecule type" value="Genomic_DNA"/>
</dbReference>
<gene>
    <name evidence="2" type="ORF">C6570_06175</name>
</gene>
<feature type="region of interest" description="Disordered" evidence="1">
    <location>
        <begin position="435"/>
        <end position="455"/>
    </location>
</feature>
<protein>
    <recommendedName>
        <fullName evidence="4">Peptidase M66 domain-containing protein</fullName>
    </recommendedName>
</protein>
<name>A0A2S0MDS5_9BURK</name>
<proteinExistence type="predicted"/>
<organism evidence="2 3">
    <name type="scientific">Ottowia oryzae</name>
    <dbReference type="NCBI Taxonomy" id="2109914"/>
    <lineage>
        <taxon>Bacteria</taxon>
        <taxon>Pseudomonadati</taxon>
        <taxon>Pseudomonadota</taxon>
        <taxon>Betaproteobacteria</taxon>
        <taxon>Burkholderiales</taxon>
        <taxon>Comamonadaceae</taxon>
        <taxon>Ottowia</taxon>
    </lineage>
</organism>
<evidence type="ECO:0000313" key="2">
    <source>
        <dbReference type="EMBL" id="AVO33883.1"/>
    </source>
</evidence>
<dbReference type="Proteomes" id="UP000239709">
    <property type="component" value="Chromosome"/>
</dbReference>
<evidence type="ECO:0000256" key="1">
    <source>
        <dbReference type="SAM" id="MobiDB-lite"/>
    </source>
</evidence>
<dbReference type="SUPFAM" id="SSF55486">
    <property type="entry name" value="Metalloproteases ('zincins'), catalytic domain"/>
    <property type="match status" value="1"/>
</dbReference>
<keyword evidence="3" id="KW-1185">Reference proteome</keyword>
<dbReference type="KEGG" id="otk:C6570_06175"/>
<dbReference type="AlphaFoldDB" id="A0A2S0MDS5"/>
<reference evidence="2 3" key="1">
    <citation type="submission" date="2018-03" db="EMBL/GenBank/DDBJ databases">
        <title>Genome sequencing of Ottowia sp.</title>
        <authorList>
            <person name="Kim S.-J."/>
            <person name="Heo J."/>
            <person name="Kwon S.-W."/>
        </authorList>
    </citation>
    <scope>NUCLEOTIDE SEQUENCE [LARGE SCALE GENOMIC DNA]</scope>
    <source>
        <strain evidence="2 3">KADR8-3</strain>
    </source>
</reference>
<dbReference type="Pfam" id="PF10462">
    <property type="entry name" value="Peptidase_M66"/>
    <property type="match status" value="1"/>
</dbReference>
<evidence type="ECO:0000313" key="3">
    <source>
        <dbReference type="Proteomes" id="UP000239709"/>
    </source>
</evidence>
<sequence length="523" mass="55337">MVQSHIFPVTDTLLKVVANKALLVKVNVTNAVSQAVPDATLNVLDDQGALQLTVALTKPASLPTSMPNRPDFALAYTALVPANLVKPGMALSVAISGGAAATVVKPVVQLAPAIKIVGVPVRHSDGGDATPLPVSAASQLLDRYPVSGVTYTVRSTPINLGKPNAEVNNPDNRDVFKEAMNAVGEARNTDLKDQPDTFYYGFVYWAAYGGVGVGTLGGRMAAGWDRHGDPALAEGVRDTWIHETGHNFGLGHAPTESEPASAEYPYAGGLMGNSSRAIWTYLMSEGTAQTLRDPLQTRDVMSYSGPSYGRFSDHNYMLAFEALRASILKSAPASKTSAAPSEMLLLSGELAANGTVRWRPARQYLGTYNAPSTASHSLRVTYANGSVRSYPVALERYSDGSGGQVFMQGVPYSAGAAQIELLSANGRQIATLGDASGTRSAQAKDAPPQLQERESGGRLAVTWNAARYRYLTISHVSGTERTTLAVNHEGGGTEMDVRTLPAGGAYEFALSDGLNSLRLTRPR</sequence>